<dbReference type="GO" id="GO:0046872">
    <property type="term" value="F:metal ion binding"/>
    <property type="evidence" value="ECO:0007669"/>
    <property type="project" value="UniProtKB-KW"/>
</dbReference>
<evidence type="ECO:0000313" key="4">
    <source>
        <dbReference type="EMBL" id="SVD06811.1"/>
    </source>
</evidence>
<dbReference type="InterPro" id="IPR006035">
    <property type="entry name" value="Ureohydrolase"/>
</dbReference>
<evidence type="ECO:0000256" key="3">
    <source>
        <dbReference type="SAM" id="Phobius"/>
    </source>
</evidence>
<dbReference type="PROSITE" id="PS51409">
    <property type="entry name" value="ARGINASE_2"/>
    <property type="match status" value="1"/>
</dbReference>
<dbReference type="AlphaFoldDB" id="A0A382SD27"/>
<keyword evidence="3" id="KW-0812">Transmembrane</keyword>
<sequence>YLCFDMDFFDPSCAPGVCTPTFGGASAREGLSLISGLRGLNIVAVDVNTVSPPHDVGGMTAFLAATVMLYGLALIADPKK</sequence>
<dbReference type="InterPro" id="IPR023696">
    <property type="entry name" value="Ureohydrolase_dom_sf"/>
</dbReference>
<evidence type="ECO:0008006" key="5">
    <source>
        <dbReference type="Google" id="ProtNLM"/>
    </source>
</evidence>
<dbReference type="EMBL" id="UINC01127593">
    <property type="protein sequence ID" value="SVD06811.1"/>
    <property type="molecule type" value="Genomic_DNA"/>
</dbReference>
<keyword evidence="1" id="KW-0479">Metal-binding</keyword>
<dbReference type="Pfam" id="PF00491">
    <property type="entry name" value="Arginase"/>
    <property type="match status" value="1"/>
</dbReference>
<name>A0A382SD27_9ZZZZ</name>
<gene>
    <name evidence="4" type="ORF">METZ01_LOCUS359665</name>
</gene>
<protein>
    <recommendedName>
        <fullName evidence="5">Agmatinase</fullName>
    </recommendedName>
</protein>
<dbReference type="GO" id="GO:0008783">
    <property type="term" value="F:agmatinase activity"/>
    <property type="evidence" value="ECO:0007669"/>
    <property type="project" value="TreeGrafter"/>
</dbReference>
<evidence type="ECO:0000256" key="2">
    <source>
        <dbReference type="ARBA" id="ARBA00022801"/>
    </source>
</evidence>
<reference evidence="4" key="1">
    <citation type="submission" date="2018-05" db="EMBL/GenBank/DDBJ databases">
        <authorList>
            <person name="Lanie J.A."/>
            <person name="Ng W.-L."/>
            <person name="Kazmierczak K.M."/>
            <person name="Andrzejewski T.M."/>
            <person name="Davidsen T.M."/>
            <person name="Wayne K.J."/>
            <person name="Tettelin H."/>
            <person name="Glass J.I."/>
            <person name="Rusch D."/>
            <person name="Podicherti R."/>
            <person name="Tsui H.-C.T."/>
            <person name="Winkler M.E."/>
        </authorList>
    </citation>
    <scope>NUCLEOTIDE SEQUENCE</scope>
</reference>
<keyword evidence="2" id="KW-0378">Hydrolase</keyword>
<dbReference type="Gene3D" id="3.40.800.10">
    <property type="entry name" value="Ureohydrolase domain"/>
    <property type="match status" value="1"/>
</dbReference>
<feature type="non-terminal residue" evidence="4">
    <location>
        <position position="1"/>
    </location>
</feature>
<keyword evidence="3" id="KW-0472">Membrane</keyword>
<organism evidence="4">
    <name type="scientific">marine metagenome</name>
    <dbReference type="NCBI Taxonomy" id="408172"/>
    <lineage>
        <taxon>unclassified sequences</taxon>
        <taxon>metagenomes</taxon>
        <taxon>ecological metagenomes</taxon>
    </lineage>
</organism>
<feature type="transmembrane region" description="Helical" evidence="3">
    <location>
        <begin position="56"/>
        <end position="76"/>
    </location>
</feature>
<dbReference type="PANTHER" id="PTHR11358">
    <property type="entry name" value="ARGINASE/AGMATINASE"/>
    <property type="match status" value="1"/>
</dbReference>
<dbReference type="PANTHER" id="PTHR11358:SF26">
    <property type="entry name" value="GUANIDINO ACID HYDROLASE, MITOCHONDRIAL"/>
    <property type="match status" value="1"/>
</dbReference>
<evidence type="ECO:0000256" key="1">
    <source>
        <dbReference type="ARBA" id="ARBA00022723"/>
    </source>
</evidence>
<accession>A0A382SD27</accession>
<dbReference type="SUPFAM" id="SSF52768">
    <property type="entry name" value="Arginase/deacetylase"/>
    <property type="match status" value="1"/>
</dbReference>
<keyword evidence="3" id="KW-1133">Transmembrane helix</keyword>
<dbReference type="GO" id="GO:0033389">
    <property type="term" value="P:putrescine biosynthetic process from arginine, via agmatine"/>
    <property type="evidence" value="ECO:0007669"/>
    <property type="project" value="TreeGrafter"/>
</dbReference>
<proteinExistence type="predicted"/>